<comment type="caution">
    <text evidence="2">The sequence shown here is derived from an EMBL/GenBank/DDBJ whole genome shotgun (WGS) entry which is preliminary data.</text>
</comment>
<dbReference type="SUPFAM" id="SSF53474">
    <property type="entry name" value="alpha/beta-Hydrolases"/>
    <property type="match status" value="1"/>
</dbReference>
<reference evidence="2 3" key="1">
    <citation type="journal article" date="2016" name="Nat. Commun.">
        <title>Thousands of microbial genomes shed light on interconnected biogeochemical processes in an aquifer system.</title>
        <authorList>
            <person name="Anantharaman K."/>
            <person name="Brown C.T."/>
            <person name="Hug L.A."/>
            <person name="Sharon I."/>
            <person name="Castelle C.J."/>
            <person name="Probst A.J."/>
            <person name="Thomas B.C."/>
            <person name="Singh A."/>
            <person name="Wilkins M.J."/>
            <person name="Karaoz U."/>
            <person name="Brodie E.L."/>
            <person name="Williams K.H."/>
            <person name="Hubbard S.S."/>
            <person name="Banfield J.F."/>
        </authorList>
    </citation>
    <scope>NUCLEOTIDE SEQUENCE [LARGE SCALE GENOMIC DNA]</scope>
</reference>
<feature type="domain" description="Peptidase S9 prolyl oligopeptidase catalytic" evidence="1">
    <location>
        <begin position="53"/>
        <end position="247"/>
    </location>
</feature>
<accession>A0A1F7I2D7</accession>
<proteinExistence type="predicted"/>
<dbReference type="Proteomes" id="UP000178853">
    <property type="component" value="Unassembled WGS sequence"/>
</dbReference>
<evidence type="ECO:0000259" key="1">
    <source>
        <dbReference type="Pfam" id="PF00326"/>
    </source>
</evidence>
<gene>
    <name evidence="2" type="ORF">A3F60_00205</name>
</gene>
<dbReference type="GO" id="GO:0008236">
    <property type="term" value="F:serine-type peptidase activity"/>
    <property type="evidence" value="ECO:0007669"/>
    <property type="project" value="InterPro"/>
</dbReference>
<dbReference type="EMBL" id="MGAA01000017">
    <property type="protein sequence ID" value="OGK37538.1"/>
    <property type="molecule type" value="Genomic_DNA"/>
</dbReference>
<name>A0A1F7I2D7_9BACT</name>
<dbReference type="InterPro" id="IPR029058">
    <property type="entry name" value="AB_hydrolase_fold"/>
</dbReference>
<protein>
    <recommendedName>
        <fullName evidence="1">Peptidase S9 prolyl oligopeptidase catalytic domain-containing protein</fullName>
    </recommendedName>
</protein>
<sequence length="262" mass="30222">MKQKDFYITSLGRKLYGLYEEPEENNSHLIFLLHGLTNSLTDCPLIEEATEALHKKGFPTFRFDYFGSDKSEGQFKDKTFKILQRNTIDALRFAIKKLGYKRIGIWGRSLGAILGATIADHKNIFALVLISFCVHTDESFSRFFQKGKPSSLPIQGTGKIKGIPILPYQFYAETPWIDALQKKHLSKAKNILIMQGTKDKTVYNMNWAKEIYKLTNEPKKLFFVPGADHAYKGYEQIVIKKGSEWFFEKNLLTPKTFDFRII</sequence>
<dbReference type="InterPro" id="IPR001375">
    <property type="entry name" value="Peptidase_S9_cat"/>
</dbReference>
<dbReference type="Pfam" id="PF00326">
    <property type="entry name" value="Peptidase_S9"/>
    <property type="match status" value="1"/>
</dbReference>
<organism evidence="2 3">
    <name type="scientific">Candidatus Roizmanbacteria bacterium RIFCSPHIGHO2_12_FULL_39_8</name>
    <dbReference type="NCBI Taxonomy" id="1802050"/>
    <lineage>
        <taxon>Bacteria</taxon>
        <taxon>Candidatus Roizmaniibacteriota</taxon>
    </lineage>
</organism>
<evidence type="ECO:0000313" key="2">
    <source>
        <dbReference type="EMBL" id="OGK37538.1"/>
    </source>
</evidence>
<evidence type="ECO:0000313" key="3">
    <source>
        <dbReference type="Proteomes" id="UP000178853"/>
    </source>
</evidence>
<dbReference type="AlphaFoldDB" id="A0A1F7I2D7"/>
<dbReference type="Gene3D" id="3.40.50.1820">
    <property type="entry name" value="alpha/beta hydrolase"/>
    <property type="match status" value="1"/>
</dbReference>
<dbReference type="GO" id="GO:0006508">
    <property type="term" value="P:proteolysis"/>
    <property type="evidence" value="ECO:0007669"/>
    <property type="project" value="InterPro"/>
</dbReference>